<dbReference type="AlphaFoldDB" id="A0A0F7FIW4"/>
<sequence length="367" mass="40524">MVLEPVTMKTMILKEVVTVALIALAVTSIPLEYNKTRYVIVAQMIIQGNGVVDKDVFARAFRIAPDIPGWQELKNATLLINSRTTAFSMVKDEDGNKFAYPGPLSFAGKVNITLVQTVEVIRPPFRKVAEMPSDVEGYPANINELSKSQFWACKAQNANFTSLLSIGREIKAASTNIREYVSRSADWVYRNIKYTANTLGGVQCPGVTLSRREGACADIHALLTALLRIGGVDAYLAYAYVFIPERNITQNIDKWTYTLYAVEPHVFTMINSSGYVFPIDLTANTAPVFPDFTRGSAVNQLDNIIVMGWIKKSTPDTFLAIFAPNGASRVSYTVKIREDTQGPPSMWLVVIAILVSAALIIHKEKST</sequence>
<dbReference type="KEGG" id="thf:MA03_08250"/>
<dbReference type="PANTHER" id="PTHR33490:SF3">
    <property type="entry name" value="CONSERVED INTEGRAL MEMBRANE PROTEIN"/>
    <property type="match status" value="1"/>
</dbReference>
<protein>
    <recommendedName>
        <fullName evidence="2">Transglutaminase-like domain-containing protein</fullName>
    </recommendedName>
</protein>
<gene>
    <name evidence="3" type="ORF">MA03_08250</name>
</gene>
<dbReference type="EMBL" id="CP009961">
    <property type="protein sequence ID" value="AKG39217.1"/>
    <property type="molecule type" value="Genomic_DNA"/>
</dbReference>
<dbReference type="HOGENOM" id="CLU_757839_0_0_2"/>
<keyword evidence="1" id="KW-0472">Membrane</keyword>
<dbReference type="Pfam" id="PF01841">
    <property type="entry name" value="Transglut_core"/>
    <property type="match status" value="1"/>
</dbReference>
<evidence type="ECO:0000313" key="4">
    <source>
        <dbReference type="Proteomes" id="UP000067434"/>
    </source>
</evidence>
<feature type="domain" description="Transglutaminase-like" evidence="2">
    <location>
        <begin position="167"/>
        <end position="244"/>
    </location>
</feature>
<proteinExistence type="predicted"/>
<dbReference type="STRING" id="1550241.MA03_08250"/>
<reference evidence="3 4" key="1">
    <citation type="journal article" date="2015" name="Stand. Genomic Sci.">
        <title>Complete genome sequence of and proposal of Thermofilum uzonense sp. nov. a novel hyperthermophilic crenarchaeon and emended description of the genus Thermofilum.</title>
        <authorList>
            <person name="Toshchakov S.V."/>
            <person name="Korzhenkov A.A."/>
            <person name="Samarov N.I."/>
            <person name="Mazunin I.O."/>
            <person name="Mozhey O.I."/>
            <person name="Shmyr I.S."/>
            <person name="Derbikova K.S."/>
            <person name="Taranov E.A."/>
            <person name="Dominova I.N."/>
            <person name="Bonch-Osmolovskaya E.A."/>
            <person name="Patrushev M.V."/>
            <person name="Podosokorskaya O.A."/>
            <person name="Kublanov I.V."/>
        </authorList>
    </citation>
    <scope>NUCLEOTIDE SEQUENCE [LARGE SCALE GENOMIC DNA]</scope>
    <source>
        <strain evidence="3 4">1807-2</strain>
    </source>
</reference>
<evidence type="ECO:0000256" key="1">
    <source>
        <dbReference type="SAM" id="Phobius"/>
    </source>
</evidence>
<name>A0A0F7FIW4_9CREN</name>
<dbReference type="InterPro" id="IPR002931">
    <property type="entry name" value="Transglutaminase-like"/>
</dbReference>
<keyword evidence="4" id="KW-1185">Reference proteome</keyword>
<dbReference type="SUPFAM" id="SSF54001">
    <property type="entry name" value="Cysteine proteinases"/>
    <property type="match status" value="1"/>
</dbReference>
<evidence type="ECO:0000313" key="3">
    <source>
        <dbReference type="EMBL" id="AKG39217.1"/>
    </source>
</evidence>
<evidence type="ECO:0000259" key="2">
    <source>
        <dbReference type="Pfam" id="PF01841"/>
    </source>
</evidence>
<dbReference type="InterPro" id="IPR038765">
    <property type="entry name" value="Papain-like_cys_pep_sf"/>
</dbReference>
<dbReference type="PATRIC" id="fig|1550241.5.peg.1706"/>
<accession>A0A0F7FIW4</accession>
<keyword evidence="1" id="KW-0812">Transmembrane</keyword>
<dbReference type="Gene3D" id="3.10.620.30">
    <property type="match status" value="1"/>
</dbReference>
<dbReference type="Proteomes" id="UP000067434">
    <property type="component" value="Chromosome"/>
</dbReference>
<keyword evidence="1" id="KW-1133">Transmembrane helix</keyword>
<organism evidence="3 4">
    <name type="scientific">Infirmifilum uzonense</name>
    <dbReference type="NCBI Taxonomy" id="1550241"/>
    <lineage>
        <taxon>Archaea</taxon>
        <taxon>Thermoproteota</taxon>
        <taxon>Thermoprotei</taxon>
        <taxon>Thermofilales</taxon>
        <taxon>Thermofilaceae</taxon>
        <taxon>Infirmifilum</taxon>
    </lineage>
</organism>
<dbReference type="PANTHER" id="PTHR33490">
    <property type="entry name" value="BLR5614 PROTEIN-RELATED"/>
    <property type="match status" value="1"/>
</dbReference>
<feature type="transmembrane region" description="Helical" evidence="1">
    <location>
        <begin position="345"/>
        <end position="362"/>
    </location>
</feature>